<keyword evidence="3" id="KW-1133">Transmembrane helix</keyword>
<dbReference type="PANTHER" id="PTHR44196:SF1">
    <property type="entry name" value="DEHYDROGENASE_REDUCTASE SDR FAMILY MEMBER 7B"/>
    <property type="match status" value="1"/>
</dbReference>
<keyword evidence="3" id="KW-0812">Transmembrane</keyword>
<proteinExistence type="inferred from homology"/>
<dbReference type="CDD" id="cd05233">
    <property type="entry name" value="SDR_c"/>
    <property type="match status" value="1"/>
</dbReference>
<evidence type="ECO:0008006" key="5">
    <source>
        <dbReference type="Google" id="ProtNLM"/>
    </source>
</evidence>
<reference evidence="4" key="1">
    <citation type="submission" date="2019-08" db="EMBL/GenBank/DDBJ databases">
        <authorList>
            <person name="Kucharzyk K."/>
            <person name="Murdoch R.W."/>
            <person name="Higgins S."/>
            <person name="Loffler F."/>
        </authorList>
    </citation>
    <scope>NUCLEOTIDE SEQUENCE</scope>
</reference>
<comment type="similarity">
    <text evidence="1">Belongs to the short-chain dehydrogenases/reductases (SDR) family.</text>
</comment>
<sequence length="270" mass="29733">MENYWNNKVALITGASSGIGASIARNFASHGLTVVLIARRLNKLEQVSEQITNNGGKVLLFTADLSKETERISVMQAIIEKVGVPDILVNNAGIGYYGYFANMPWEVARDLIRLNIEATTHFTSMLLPGMLKKPKARIINIGSIMGKMPEQGVALYAASKGYVDSLTKSIYRDLRGTNVSISVLRPGPVKTEFFDRSETYENGGRIPAEQFAVSADRVAQAAWSLVKIPSRYKYVPFFMAASVLLEGLFSWVIDLVGPALLIIRDKKKLS</sequence>
<gene>
    <name evidence="4" type="ORF">SDC9_100387</name>
</gene>
<name>A0A645ALK6_9ZZZZ</name>
<dbReference type="PIRSF" id="PIRSF000126">
    <property type="entry name" value="11-beta-HSD1"/>
    <property type="match status" value="1"/>
</dbReference>
<dbReference type="GO" id="GO:0016020">
    <property type="term" value="C:membrane"/>
    <property type="evidence" value="ECO:0007669"/>
    <property type="project" value="TreeGrafter"/>
</dbReference>
<dbReference type="PANTHER" id="PTHR44196">
    <property type="entry name" value="DEHYDROGENASE/REDUCTASE SDR FAMILY MEMBER 7B"/>
    <property type="match status" value="1"/>
</dbReference>
<dbReference type="SUPFAM" id="SSF51735">
    <property type="entry name" value="NAD(P)-binding Rossmann-fold domains"/>
    <property type="match status" value="1"/>
</dbReference>
<dbReference type="InterPro" id="IPR036291">
    <property type="entry name" value="NAD(P)-bd_dom_sf"/>
</dbReference>
<comment type="caution">
    <text evidence="4">The sequence shown here is derived from an EMBL/GenBank/DDBJ whole genome shotgun (WGS) entry which is preliminary data.</text>
</comment>
<accession>A0A645ALK6</accession>
<dbReference type="Gene3D" id="3.40.50.720">
    <property type="entry name" value="NAD(P)-binding Rossmann-like Domain"/>
    <property type="match status" value="1"/>
</dbReference>
<evidence type="ECO:0000256" key="2">
    <source>
        <dbReference type="ARBA" id="ARBA00023002"/>
    </source>
</evidence>
<dbReference type="EMBL" id="VSSQ01014420">
    <property type="protein sequence ID" value="MPM53618.1"/>
    <property type="molecule type" value="Genomic_DNA"/>
</dbReference>
<evidence type="ECO:0000256" key="1">
    <source>
        <dbReference type="ARBA" id="ARBA00006484"/>
    </source>
</evidence>
<dbReference type="GO" id="GO:0016491">
    <property type="term" value="F:oxidoreductase activity"/>
    <property type="evidence" value="ECO:0007669"/>
    <property type="project" value="UniProtKB-KW"/>
</dbReference>
<dbReference type="InterPro" id="IPR002347">
    <property type="entry name" value="SDR_fam"/>
</dbReference>
<dbReference type="AlphaFoldDB" id="A0A645ALK6"/>
<keyword evidence="3" id="KW-0472">Membrane</keyword>
<keyword evidence="2" id="KW-0560">Oxidoreductase</keyword>
<evidence type="ECO:0000256" key="3">
    <source>
        <dbReference type="SAM" id="Phobius"/>
    </source>
</evidence>
<organism evidence="4">
    <name type="scientific">bioreactor metagenome</name>
    <dbReference type="NCBI Taxonomy" id="1076179"/>
    <lineage>
        <taxon>unclassified sequences</taxon>
        <taxon>metagenomes</taxon>
        <taxon>ecological metagenomes</taxon>
    </lineage>
</organism>
<protein>
    <recommendedName>
        <fullName evidence="5">Oxidoreductase</fullName>
    </recommendedName>
</protein>
<evidence type="ECO:0000313" key="4">
    <source>
        <dbReference type="EMBL" id="MPM53618.1"/>
    </source>
</evidence>
<dbReference type="Pfam" id="PF00106">
    <property type="entry name" value="adh_short"/>
    <property type="match status" value="1"/>
</dbReference>
<dbReference type="PRINTS" id="PR00080">
    <property type="entry name" value="SDRFAMILY"/>
</dbReference>
<dbReference type="PRINTS" id="PR00081">
    <property type="entry name" value="GDHRDH"/>
</dbReference>
<feature type="transmembrane region" description="Helical" evidence="3">
    <location>
        <begin position="237"/>
        <end position="263"/>
    </location>
</feature>